<dbReference type="CDD" id="cd06185">
    <property type="entry name" value="PDR_like"/>
    <property type="match status" value="1"/>
</dbReference>
<reference evidence="5" key="1">
    <citation type="submission" date="2023-06" db="EMBL/GenBank/DDBJ databases">
        <title>Genome-scale phylogeny and comparative genomics of the fungal order Sordariales.</title>
        <authorList>
            <consortium name="Lawrence Berkeley National Laboratory"/>
            <person name="Hensen N."/>
            <person name="Bonometti L."/>
            <person name="Westerberg I."/>
            <person name="Brannstrom I.O."/>
            <person name="Guillou S."/>
            <person name="Cros-Aarteil S."/>
            <person name="Calhoun S."/>
            <person name="Haridas S."/>
            <person name="Kuo A."/>
            <person name="Mondo S."/>
            <person name="Pangilinan J."/>
            <person name="Riley R."/>
            <person name="LaButti K."/>
            <person name="Andreopoulos B."/>
            <person name="Lipzen A."/>
            <person name="Chen C."/>
            <person name="Yanf M."/>
            <person name="Daum C."/>
            <person name="Ng V."/>
            <person name="Clum A."/>
            <person name="Steindorff A."/>
            <person name="Ohm R."/>
            <person name="Martin F."/>
            <person name="Silar P."/>
            <person name="Natvig D."/>
            <person name="Lalanne C."/>
            <person name="Gautier V."/>
            <person name="Ament-velasquez S.L."/>
            <person name="Kruys A."/>
            <person name="Hutchinson M.I."/>
            <person name="Powell A.J."/>
            <person name="Barry K."/>
            <person name="Miller A.N."/>
            <person name="Grigoriev I.V."/>
            <person name="Debuchy R."/>
            <person name="Gladieux P."/>
            <person name="Thoren M.H."/>
            <person name="Johannesson H."/>
        </authorList>
    </citation>
    <scope>NUCLEOTIDE SEQUENCE</scope>
    <source>
        <strain evidence="5">SMH3187-1</strain>
    </source>
</reference>
<evidence type="ECO:0000256" key="2">
    <source>
        <dbReference type="ARBA" id="ARBA00023014"/>
    </source>
</evidence>
<keyword evidence="1" id="KW-0479">Metal-binding</keyword>
<keyword evidence="1" id="KW-0001">2Fe-2S</keyword>
<keyword evidence="6" id="KW-1185">Reference proteome</keyword>
<dbReference type="InterPro" id="IPR005302">
    <property type="entry name" value="MoCF_Sase_C"/>
</dbReference>
<dbReference type="PROSITE" id="PS00197">
    <property type="entry name" value="2FE2S_FER_1"/>
    <property type="match status" value="1"/>
</dbReference>
<keyword evidence="2" id="KW-0411">Iron-sulfur</keyword>
<dbReference type="InterPro" id="IPR036010">
    <property type="entry name" value="2Fe-2S_ferredoxin-like_sf"/>
</dbReference>
<dbReference type="SUPFAM" id="SSF52343">
    <property type="entry name" value="Ferredoxin reductase-like, C-terminal NADP-linked domain"/>
    <property type="match status" value="1"/>
</dbReference>
<dbReference type="SUPFAM" id="SSF50800">
    <property type="entry name" value="PK beta-barrel domain-like"/>
    <property type="match status" value="1"/>
</dbReference>
<keyword evidence="5" id="KW-0808">Transferase</keyword>
<dbReference type="Gene3D" id="3.40.50.80">
    <property type="entry name" value="Nucleotide-binding domain of ferredoxin-NADP reductase (FNR) module"/>
    <property type="match status" value="1"/>
</dbReference>
<dbReference type="CDD" id="cd00207">
    <property type="entry name" value="fer2"/>
    <property type="match status" value="1"/>
</dbReference>
<dbReference type="PANTHER" id="PTHR30212:SF2">
    <property type="entry name" value="PROTEIN YIIM"/>
    <property type="match status" value="1"/>
</dbReference>
<accession>A0AA40EKY7</accession>
<dbReference type="PROSITE" id="PS51085">
    <property type="entry name" value="2FE2S_FER_2"/>
    <property type="match status" value="1"/>
</dbReference>
<evidence type="ECO:0000313" key="6">
    <source>
        <dbReference type="Proteomes" id="UP001172155"/>
    </source>
</evidence>
<comment type="caution">
    <text evidence="5">The sequence shown here is derived from an EMBL/GenBank/DDBJ whole genome shotgun (WGS) entry which is preliminary data.</text>
</comment>
<evidence type="ECO:0000256" key="1">
    <source>
        <dbReference type="ARBA" id="ARBA00022714"/>
    </source>
</evidence>
<gene>
    <name evidence="5" type="ORF">B0T18DRAFT_440561</name>
</gene>
<dbReference type="InterPro" id="IPR012675">
    <property type="entry name" value="Beta-grasp_dom_sf"/>
</dbReference>
<name>A0AA40EKY7_9PEZI</name>
<dbReference type="InterPro" id="IPR001041">
    <property type="entry name" value="2Fe-2S_ferredoxin-type"/>
</dbReference>
<organism evidence="5 6">
    <name type="scientific">Schizothecium vesticola</name>
    <dbReference type="NCBI Taxonomy" id="314040"/>
    <lineage>
        <taxon>Eukaryota</taxon>
        <taxon>Fungi</taxon>
        <taxon>Dikarya</taxon>
        <taxon>Ascomycota</taxon>
        <taxon>Pezizomycotina</taxon>
        <taxon>Sordariomycetes</taxon>
        <taxon>Sordariomycetidae</taxon>
        <taxon>Sordariales</taxon>
        <taxon>Schizotheciaceae</taxon>
        <taxon>Schizothecium</taxon>
    </lineage>
</organism>
<keyword evidence="5" id="KW-0418">Kinase</keyword>
<dbReference type="GO" id="GO:0030151">
    <property type="term" value="F:molybdenum ion binding"/>
    <property type="evidence" value="ECO:0007669"/>
    <property type="project" value="InterPro"/>
</dbReference>
<dbReference type="EMBL" id="JAUKUD010000006">
    <property type="protein sequence ID" value="KAK0741200.1"/>
    <property type="molecule type" value="Genomic_DNA"/>
</dbReference>
<keyword evidence="5" id="KW-0670">Pyruvate</keyword>
<dbReference type="InterPro" id="IPR017938">
    <property type="entry name" value="Riboflavin_synthase-like_b-brl"/>
</dbReference>
<dbReference type="PROSITE" id="PS51340">
    <property type="entry name" value="MOSC"/>
    <property type="match status" value="1"/>
</dbReference>
<dbReference type="PANTHER" id="PTHR30212">
    <property type="entry name" value="PROTEIN YIIM"/>
    <property type="match status" value="1"/>
</dbReference>
<feature type="domain" description="2Fe-2S ferredoxin-type" evidence="3">
    <location>
        <begin position="396"/>
        <end position="479"/>
    </location>
</feature>
<dbReference type="Pfam" id="PF00111">
    <property type="entry name" value="Fer2"/>
    <property type="match status" value="1"/>
</dbReference>
<dbReference type="Pfam" id="PF03473">
    <property type="entry name" value="MOSC"/>
    <property type="match status" value="1"/>
</dbReference>
<dbReference type="Gene3D" id="2.40.33.20">
    <property type="entry name" value="PK beta-barrel domain-like"/>
    <property type="match status" value="2"/>
</dbReference>
<evidence type="ECO:0000313" key="5">
    <source>
        <dbReference type="EMBL" id="KAK0741200.1"/>
    </source>
</evidence>
<evidence type="ECO:0000259" key="4">
    <source>
        <dbReference type="PROSITE" id="PS51340"/>
    </source>
</evidence>
<evidence type="ECO:0000259" key="3">
    <source>
        <dbReference type="PROSITE" id="PS51085"/>
    </source>
</evidence>
<dbReference type="InterPro" id="IPR052353">
    <property type="entry name" value="Benzoxazolinone_Detox_Enz"/>
</dbReference>
<dbReference type="SUPFAM" id="SSF54292">
    <property type="entry name" value="2Fe-2S ferredoxin-like"/>
    <property type="match status" value="1"/>
</dbReference>
<dbReference type="Gene3D" id="2.40.30.10">
    <property type="entry name" value="Translation factors"/>
    <property type="match status" value="1"/>
</dbReference>
<protein>
    <submittedName>
        <fullName evidence="5">Pyruvate kinase-like protein</fullName>
    </submittedName>
</protein>
<dbReference type="AlphaFoldDB" id="A0AA40EKY7"/>
<dbReference type="InterPro" id="IPR011037">
    <property type="entry name" value="Pyrv_Knase-like_insert_dom_sf"/>
</dbReference>
<dbReference type="InterPro" id="IPR006058">
    <property type="entry name" value="2Fe2S_fd_BS"/>
</dbReference>
<dbReference type="InterPro" id="IPR039261">
    <property type="entry name" value="FNR_nucleotide-bd"/>
</dbReference>
<dbReference type="GO" id="GO:0030170">
    <property type="term" value="F:pyridoxal phosphate binding"/>
    <property type="evidence" value="ECO:0007669"/>
    <property type="project" value="InterPro"/>
</dbReference>
<dbReference type="Proteomes" id="UP001172155">
    <property type="component" value="Unassembled WGS sequence"/>
</dbReference>
<feature type="domain" description="MOSC" evidence="4">
    <location>
        <begin position="1"/>
        <end position="126"/>
    </location>
</feature>
<dbReference type="GO" id="GO:0016301">
    <property type="term" value="F:kinase activity"/>
    <property type="evidence" value="ECO:0007669"/>
    <property type="project" value="UniProtKB-KW"/>
</dbReference>
<dbReference type="SUPFAM" id="SSF63380">
    <property type="entry name" value="Riboflavin synthase domain-like"/>
    <property type="match status" value="1"/>
</dbReference>
<dbReference type="Gene3D" id="3.10.20.30">
    <property type="match status" value="1"/>
</dbReference>
<sequence>MAAPEEIDLSAPVTSDTLLEIRSGKMAPLAGAPSVLSGIDKHPLPPGPVYIGPLGIPGDEHDLTFHGGPDKAILAFSLPRQPCFKLNQRFGLKDFAPTTWQTRRTGWYYRVLTPGSARVGDEVRVVEKGKGGWSVGRVQEYLHRTTGDEGVNGELAGLEGLGGEARGVFAGRVKRARGRVVRWRGYRVVERRGEGGRVVGVVLEAVEKEDGDGGKVEAGAHVKVKLGNGLVRAYSVVDGERDRFQLGVGLAEGGGKGGRVQVGTITVGIKVSPQAAGHHVFVAAGVGITAFLALVERMKATNWSFVLHYGVRSAEDVPFRERLERLGESVVIYDKSKGQRLDIPGILEGMPWNSHVYFCGPSRLMQEAAREVKAKGIPEKEVHFEAFEADLSGDPFEAVVANRGGKLIKVGEEETLLEMLQANFEDVASSCSVGNCGTCKIGLKEGRVEHRGTALTEEEKSTSMLACVSRGIGRITIEI</sequence>
<proteinExistence type="predicted"/>
<keyword evidence="1" id="KW-0408">Iron</keyword>
<dbReference type="GO" id="GO:0051537">
    <property type="term" value="F:2 iron, 2 sulfur cluster binding"/>
    <property type="evidence" value="ECO:0007669"/>
    <property type="project" value="UniProtKB-KW"/>
</dbReference>